<reference evidence="1" key="1">
    <citation type="submission" date="2022-01" db="EMBL/GenBank/DDBJ databases">
        <authorList>
            <person name="Criscuolo A."/>
        </authorList>
    </citation>
    <scope>NUCLEOTIDE SEQUENCE</scope>
    <source>
        <strain evidence="1">CIP111893</strain>
    </source>
</reference>
<dbReference type="Proteomes" id="UP000838686">
    <property type="component" value="Unassembled WGS sequence"/>
</dbReference>
<dbReference type="EMBL" id="CAKMMF010000021">
    <property type="protein sequence ID" value="CAH1213144.1"/>
    <property type="molecule type" value="Genomic_DNA"/>
</dbReference>
<sequence length="40" mass="4433">MKKKSPTFVEYGQSDFILEQTHSLGTAVSMSELTSSLLIQ</sequence>
<proteinExistence type="predicted"/>
<accession>A0ABM9CIZ5</accession>
<dbReference type="RefSeq" id="WP_290370449.1">
    <property type="nucleotide sequence ID" value="NZ_CAKMMF010000021.1"/>
</dbReference>
<evidence type="ECO:0000313" key="2">
    <source>
        <dbReference type="Proteomes" id="UP000838686"/>
    </source>
</evidence>
<gene>
    <name evidence="1" type="ORF">PAECIP111893_03637</name>
</gene>
<comment type="caution">
    <text evidence="1">The sequence shown here is derived from an EMBL/GenBank/DDBJ whole genome shotgun (WGS) entry which is preliminary data.</text>
</comment>
<organism evidence="1 2">
    <name type="scientific">Paenibacillus plantiphilus</name>
    <dbReference type="NCBI Taxonomy" id="2905650"/>
    <lineage>
        <taxon>Bacteria</taxon>
        <taxon>Bacillati</taxon>
        <taxon>Bacillota</taxon>
        <taxon>Bacilli</taxon>
        <taxon>Bacillales</taxon>
        <taxon>Paenibacillaceae</taxon>
        <taxon>Paenibacillus</taxon>
    </lineage>
</organism>
<name>A0ABM9CIZ5_9BACL</name>
<evidence type="ECO:0000313" key="1">
    <source>
        <dbReference type="EMBL" id="CAH1213144.1"/>
    </source>
</evidence>
<protein>
    <submittedName>
        <fullName evidence="1">Uncharacterized protein</fullName>
    </submittedName>
</protein>
<keyword evidence="2" id="KW-1185">Reference proteome</keyword>